<dbReference type="SMART" id="SM00885">
    <property type="entry name" value="D5_N"/>
    <property type="match status" value="1"/>
</dbReference>
<dbReference type="Gene3D" id="3.40.50.300">
    <property type="entry name" value="P-loop containing nucleotide triphosphate hydrolases"/>
    <property type="match status" value="1"/>
</dbReference>
<protein>
    <submittedName>
        <fullName evidence="4">DNA primase</fullName>
    </submittedName>
</protein>
<evidence type="ECO:0000256" key="2">
    <source>
        <dbReference type="ARBA" id="ARBA00022840"/>
    </source>
</evidence>
<dbReference type="Pfam" id="PF03288">
    <property type="entry name" value="Pox_D5"/>
    <property type="match status" value="1"/>
</dbReference>
<organism evidence="4 5">
    <name type="scientific">Streptococcus pneumoniae</name>
    <dbReference type="NCBI Taxonomy" id="1313"/>
    <lineage>
        <taxon>Bacteria</taxon>
        <taxon>Bacillati</taxon>
        <taxon>Bacillota</taxon>
        <taxon>Bacilli</taxon>
        <taxon>Lactobacillales</taxon>
        <taxon>Streptococcaceae</taxon>
        <taxon>Streptococcus</taxon>
    </lineage>
</organism>
<feature type="region of interest" description="Disordered" evidence="3">
    <location>
        <begin position="477"/>
        <end position="507"/>
    </location>
</feature>
<reference evidence="4 5" key="1">
    <citation type="submission" date="2019-11" db="EMBL/GenBank/DDBJ databases">
        <title>Growth characteristics of pneumococcus vary with the chemical composition of the capsule and with environmental conditions.</title>
        <authorList>
            <person name="Tothpal A."/>
            <person name="Desobry K."/>
            <person name="Joshi S."/>
            <person name="Wyllie A.L."/>
            <person name="Weinberger D.M."/>
        </authorList>
    </citation>
    <scope>NUCLEOTIDE SEQUENCE [LARGE SCALE GENOMIC DNA]</scope>
    <source>
        <strain evidence="5">pnumococcus15C</strain>
    </source>
</reference>
<keyword evidence="1" id="KW-0547">Nucleotide-binding</keyword>
<dbReference type="AlphaFoldDB" id="A0A0T8Q8R2"/>
<accession>A0A0T8Q8R2</accession>
<dbReference type="InterPro" id="IPR027417">
    <property type="entry name" value="P-loop_NTPase"/>
</dbReference>
<dbReference type="RefSeq" id="WP_001863261.1">
    <property type="nucleotide sequence ID" value="NZ_CAXKUH010000005.1"/>
</dbReference>
<dbReference type="Pfam" id="PF08706">
    <property type="entry name" value="D5_N"/>
    <property type="match status" value="1"/>
</dbReference>
<proteinExistence type="predicted"/>
<dbReference type="PROSITE" id="PS51206">
    <property type="entry name" value="SF3_HELICASE_1"/>
    <property type="match status" value="1"/>
</dbReference>
<evidence type="ECO:0000256" key="3">
    <source>
        <dbReference type="SAM" id="MobiDB-lite"/>
    </source>
</evidence>
<dbReference type="InterPro" id="IPR014015">
    <property type="entry name" value="Helicase_SF3_DNA-vir"/>
</dbReference>
<evidence type="ECO:0000313" key="5">
    <source>
        <dbReference type="Proteomes" id="UP000476212"/>
    </source>
</evidence>
<gene>
    <name evidence="4" type="ORF">GM544_10400</name>
</gene>
<dbReference type="InterPro" id="IPR006500">
    <property type="entry name" value="Helicase_put_C_phage/plasmid"/>
</dbReference>
<evidence type="ECO:0000256" key="1">
    <source>
        <dbReference type="ARBA" id="ARBA00022741"/>
    </source>
</evidence>
<dbReference type="Proteomes" id="UP000476212">
    <property type="component" value="Unassembled WGS sequence"/>
</dbReference>
<dbReference type="NCBIfam" id="TIGR01613">
    <property type="entry name" value="primase_Cterm"/>
    <property type="match status" value="1"/>
</dbReference>
<name>A0A0T8Q8R2_STREE</name>
<dbReference type="SUPFAM" id="SSF52540">
    <property type="entry name" value="P-loop containing nucleoside triphosphate hydrolases"/>
    <property type="match status" value="1"/>
</dbReference>
<comment type="caution">
    <text evidence="4">The sequence shown here is derived from an EMBL/GenBank/DDBJ whole genome shotgun (WGS) entry which is preliminary data.</text>
</comment>
<dbReference type="EMBL" id="WNIB01000082">
    <property type="protein sequence ID" value="MTV90867.1"/>
    <property type="molecule type" value="Genomic_DNA"/>
</dbReference>
<dbReference type="InterPro" id="IPR004968">
    <property type="entry name" value="DNA_primase/NTPase_C"/>
</dbReference>
<sequence>MNSNDIVNKIIEENQQHEPTKAIEESESYPTTFKGIQGFLFNVCKNLGEAKPSKSLGVADFLRKYIRFVRIRPEAQGQKAPLYFYHPDKGIWIEDNELLQDLISTIQPDTTEKQAFDTIYKIARRSPLKSIQNDYTVIGNQLYNASKETFEPLTPSIIVTRKIRTRYDPEAYEPIIHGWKPSKWLAELFDNDQELYNLAIQIIKASITGRTLKNIFWLYGEGGTGKGTFQQLLINLVGMENVASLKMTEFDKSRFSTSILLGKSLVIGDDVQKDAVIKDTSNMFSLATGDIMTIEDKGKRPYSLRLNMTIIQSSNGLPRMNGDRSAIDRRFKILPFTKVFKGKPNKAIKEDYINRKEVLEYLTRLALETPTKDITPEKSKEILQEYHEDNNPVIAFVSSFFTDDLSSEFLPNDFVFHNWKGFVEYYGVKLHKTEMGLHREIKSNLPSWITVGQKTIPVGRQLHVGFYPHEDSASYAHPYFNGREKPEQRKKAKNERGYFNGKVKRRK</sequence>
<evidence type="ECO:0000313" key="4">
    <source>
        <dbReference type="EMBL" id="MTV90867.1"/>
    </source>
</evidence>
<keyword evidence="2" id="KW-0067">ATP-binding</keyword>
<dbReference type="InterPro" id="IPR045455">
    <property type="entry name" value="NrS-1_pol-like_helicase"/>
</dbReference>
<dbReference type="InterPro" id="IPR014818">
    <property type="entry name" value="Phage/plasmid_primase_P4_C"/>
</dbReference>
<dbReference type="GO" id="GO:0005524">
    <property type="term" value="F:ATP binding"/>
    <property type="evidence" value="ECO:0007669"/>
    <property type="project" value="UniProtKB-KW"/>
</dbReference>
<dbReference type="Pfam" id="PF19263">
    <property type="entry name" value="DUF5906"/>
    <property type="match status" value="1"/>
</dbReference>